<protein>
    <recommendedName>
        <fullName evidence="4">Exocyst complex component Sec6</fullName>
    </recommendedName>
</protein>
<comment type="caution">
    <text evidence="2">The sequence shown here is derived from an EMBL/GenBank/DDBJ whole genome shotgun (WGS) entry which is preliminary data.</text>
</comment>
<dbReference type="Proteomes" id="UP001281761">
    <property type="component" value="Unassembled WGS sequence"/>
</dbReference>
<reference evidence="2 3" key="1">
    <citation type="journal article" date="2022" name="bioRxiv">
        <title>Genomics of Preaxostyla Flagellates Illuminates Evolutionary Transitions and the Path Towards Mitochondrial Loss.</title>
        <authorList>
            <person name="Novak L.V.F."/>
            <person name="Treitli S.C."/>
            <person name="Pyrih J."/>
            <person name="Halakuc P."/>
            <person name="Pipaliya S.V."/>
            <person name="Vacek V."/>
            <person name="Brzon O."/>
            <person name="Soukal P."/>
            <person name="Eme L."/>
            <person name="Dacks J.B."/>
            <person name="Karnkowska A."/>
            <person name="Elias M."/>
            <person name="Hampl V."/>
        </authorList>
    </citation>
    <scope>NUCLEOTIDE SEQUENCE [LARGE SCALE GENOMIC DNA]</scope>
    <source>
        <strain evidence="2">NAU3</strain>
        <tissue evidence="2">Gut</tissue>
    </source>
</reference>
<keyword evidence="3" id="KW-1185">Reference proteome</keyword>
<sequence length="871" mass="100025">MTEPYVIAADEIEKKALEHIKERIKTQSDLEKVELQIREKRQTISTEIQTAVHALVSEAGESLAFVEQSKDLSAKVTEQVKSASKDTTETLKKIDAFELAKTIYSVQQNLASTKDQVDAIFSVKADIRKLSSQVSDQGLLILVYTQLRKLSDLRKDMLKVTKDKRPNEHSKIQEYFSQVPSLVESYCTLLKCLTHQIFYLAEHREDDIKSLFSVIAHDDKYDDEHVLFKHISADGSIIRPKSLFYQTLEEMFRIRTRLVFTANPKLHHVIDTLLYLVEDMQHFSTYILPLISEKDQLPVITVERNVAANLLESMTEEPIDATPGTLRKFTRLMGAERSTMLLSSPMGKMTQQAKLNQTAKEERDEMIGMNFLRTFVDLFNQQIEDTFDSVVDRIVGPESDDPSNSVPSEVIIKLVQFPNMYRHKMLEYGCPPDLLTSRKLSDKAAPLTDDYIVNVTRDCDERLERIKEDAIQMNENIVETDAPINIQIMLNDTLQEASQYGGALLAERILPIHRSIIENYKSSLQSRFDAASSQRFDMTDLDKPPRENKSIFEFTSPVFLLVCINNATAFSQLIMESQIDFNTIADAAARESRQVGQDYRTLGRNEELDRRAQTSKTQMAVDNAVKRLKDYTSDIDRVRIEFVELSESLSKKLGTYIANYPEFNIPADSQQDWRFHLLAQKMSEYKRLLAYFGSYMPPKLLTIVEQQAQTIIIEQCLSTFLFSDFPINDDTLNQLAENRDRLDRVIIDKRTPCASYSKFQIVDSFLLAITPEKIPKTKVESTYREMAKTWPDFDKKAVDSFLKRFELNKENKAEIRECIEKVLQFIEKSKPAPAKTPVAQAPSKEIKKKEKKVKKEESLFPSGSLNLFLKK</sequence>
<evidence type="ECO:0000313" key="2">
    <source>
        <dbReference type="EMBL" id="KAK2951701.1"/>
    </source>
</evidence>
<proteinExistence type="predicted"/>
<feature type="region of interest" description="Disordered" evidence="1">
    <location>
        <begin position="831"/>
        <end position="852"/>
    </location>
</feature>
<accession>A0ABQ9XN72</accession>
<organism evidence="2 3">
    <name type="scientific">Blattamonas nauphoetae</name>
    <dbReference type="NCBI Taxonomy" id="2049346"/>
    <lineage>
        <taxon>Eukaryota</taxon>
        <taxon>Metamonada</taxon>
        <taxon>Preaxostyla</taxon>
        <taxon>Oxymonadida</taxon>
        <taxon>Blattamonas</taxon>
    </lineage>
</organism>
<dbReference type="EMBL" id="JARBJD010000114">
    <property type="protein sequence ID" value="KAK2951701.1"/>
    <property type="molecule type" value="Genomic_DNA"/>
</dbReference>
<evidence type="ECO:0008006" key="4">
    <source>
        <dbReference type="Google" id="ProtNLM"/>
    </source>
</evidence>
<evidence type="ECO:0000313" key="3">
    <source>
        <dbReference type="Proteomes" id="UP001281761"/>
    </source>
</evidence>
<name>A0ABQ9XN72_9EUKA</name>
<gene>
    <name evidence="2" type="ORF">BLNAU_13313</name>
</gene>
<evidence type="ECO:0000256" key="1">
    <source>
        <dbReference type="SAM" id="MobiDB-lite"/>
    </source>
</evidence>